<dbReference type="Proteomes" id="UP000654993">
    <property type="component" value="Unassembled WGS sequence"/>
</dbReference>
<dbReference type="SUPFAM" id="SSF53474">
    <property type="entry name" value="alpha/beta-Hydrolases"/>
    <property type="match status" value="1"/>
</dbReference>
<feature type="transmembrane region" description="Helical" evidence="1">
    <location>
        <begin position="49"/>
        <end position="74"/>
    </location>
</feature>
<accession>A0A916QEI3</accession>
<sequence length="749" mass="84604">MWVSLRIKMLQYDTPSSWSASVGLWLSTAVWFVLLALGMPTGIGRGFDILVALLIHMIGSSASIGILSLLLLPVHRAIPRVYLGTFLYSLPVTFAIMYYSVDFDAIASLVISMGSVVCGSAAGVLLHLIFDRMSRPRTRLISLMMMCIFVVLVSSKWILPVTSGSLPPEDEAAIYSTSAAASDAEELSMTADNPALPGEMAYTIFTYGSGSDKHRPEFAEAVTLHSRSVDASDYIQDWPEWRRIFWGFDESELPLNGRVWMPEGEGPYPLVLIVHGNHTMEKFSDDGYAYLGELLASRGMIAISVDQNFLNYSYWSGIPNDNYKLRTWILLQHIRELGHFNEQPGNPFYGQIDMHQIALVGHSRGGQAAAMAADASRWFGEEDALPAPEDYTIQAVAAIAPTDVNVDHKAPYLHDVYYLTIYGGRDADVNTLNGDEQYSRTTFSDPHRFKSALFIESANHSYFNESWGPYDLALPEGVFLNQQDTMPREKQEEVTKLYVSAFLEIVFHDKREYMPMFRDFRAAGDWLPEHSRYFNRFESGAFLPLHDFEHVDSDIIAMDGSEITAKGFTVWEVQDVNNKNGVSKGTKGAVLEWEEQAEFTIELSEQYRDKLLEAIEDPSEAVFTFSIMNAEHELETTDSALSPELEIIVELEDLDGASVHIPLDDYSHILTMPKTQYTVFPLLEDRLRDGKYKNHLTPVFQTVEISIEQLDLEQTDFEPGRLERITFYFDEGPSRFVLDDIGFVEERYL</sequence>
<evidence type="ECO:0000313" key="2">
    <source>
        <dbReference type="EMBL" id="GFR37036.1"/>
    </source>
</evidence>
<dbReference type="RefSeq" id="WP_200965333.1">
    <property type="nucleotide sequence ID" value="NZ_BMAQ01000002.1"/>
</dbReference>
<dbReference type="InterPro" id="IPR029058">
    <property type="entry name" value="AB_hydrolase_fold"/>
</dbReference>
<dbReference type="Gene3D" id="3.40.50.1820">
    <property type="entry name" value="alpha/beta hydrolase"/>
    <property type="match status" value="1"/>
</dbReference>
<evidence type="ECO:0000256" key="1">
    <source>
        <dbReference type="SAM" id="Phobius"/>
    </source>
</evidence>
<dbReference type="AlphaFoldDB" id="A0A916QEI3"/>
<name>A0A916QEI3_9BACL</name>
<keyword evidence="1" id="KW-1133">Transmembrane helix</keyword>
<dbReference type="PANTHER" id="PTHR33428:SF2">
    <property type="entry name" value="CHLOROPHYLLASE-2"/>
    <property type="match status" value="1"/>
</dbReference>
<reference evidence="2" key="1">
    <citation type="submission" date="2020-08" db="EMBL/GenBank/DDBJ databases">
        <authorList>
            <person name="Uke A."/>
            <person name="Chhe C."/>
            <person name="Baramee S."/>
            <person name="Kosugi A."/>
        </authorList>
    </citation>
    <scope>NUCLEOTIDE SEQUENCE</scope>
    <source>
        <strain evidence="2">DA-C8</strain>
    </source>
</reference>
<organism evidence="2 3">
    <name type="scientific">Insulibacter thermoxylanivorax</name>
    <dbReference type="NCBI Taxonomy" id="2749268"/>
    <lineage>
        <taxon>Bacteria</taxon>
        <taxon>Bacillati</taxon>
        <taxon>Bacillota</taxon>
        <taxon>Bacilli</taxon>
        <taxon>Bacillales</taxon>
        <taxon>Paenibacillaceae</taxon>
        <taxon>Insulibacter</taxon>
    </lineage>
</organism>
<dbReference type="EMBL" id="BMAQ01000002">
    <property type="protein sequence ID" value="GFR37036.1"/>
    <property type="molecule type" value="Genomic_DNA"/>
</dbReference>
<gene>
    <name evidence="2" type="ORF">PRECH8_03320</name>
</gene>
<dbReference type="GO" id="GO:0015996">
    <property type="term" value="P:chlorophyll catabolic process"/>
    <property type="evidence" value="ECO:0007669"/>
    <property type="project" value="TreeGrafter"/>
</dbReference>
<protein>
    <recommendedName>
        <fullName evidence="4">Alpha/beta hydrolase family protein</fullName>
    </recommendedName>
</protein>
<comment type="caution">
    <text evidence="2">The sequence shown here is derived from an EMBL/GenBank/DDBJ whole genome shotgun (WGS) entry which is preliminary data.</text>
</comment>
<feature type="transmembrane region" description="Helical" evidence="1">
    <location>
        <begin position="140"/>
        <end position="159"/>
    </location>
</feature>
<dbReference type="PANTHER" id="PTHR33428">
    <property type="entry name" value="CHLOROPHYLLASE-2, CHLOROPLASTIC"/>
    <property type="match status" value="1"/>
</dbReference>
<evidence type="ECO:0000313" key="3">
    <source>
        <dbReference type="Proteomes" id="UP000654993"/>
    </source>
</evidence>
<keyword evidence="3" id="KW-1185">Reference proteome</keyword>
<reference evidence="2" key="2">
    <citation type="journal article" date="2021" name="Data Brief">
        <title>Draft genome sequence data of the facultative, thermophilic, xylanolytic bacterium Paenibacillus sp. strain DA-C8.</title>
        <authorList>
            <person name="Chhe C."/>
            <person name="Uke A."/>
            <person name="Baramee S."/>
            <person name="Ungkulpasvich U."/>
            <person name="Tachaapaikoon C."/>
            <person name="Pason P."/>
            <person name="Waeonukul R."/>
            <person name="Ratanakhanokchai K."/>
            <person name="Kosugi A."/>
        </authorList>
    </citation>
    <scope>NUCLEOTIDE SEQUENCE</scope>
    <source>
        <strain evidence="2">DA-C8</strain>
    </source>
</reference>
<feature type="transmembrane region" description="Helical" evidence="1">
    <location>
        <begin position="81"/>
        <end position="99"/>
    </location>
</feature>
<keyword evidence="1" id="KW-0812">Transmembrane</keyword>
<evidence type="ECO:0008006" key="4">
    <source>
        <dbReference type="Google" id="ProtNLM"/>
    </source>
</evidence>
<feature type="transmembrane region" description="Helical" evidence="1">
    <location>
        <begin position="105"/>
        <end position="128"/>
    </location>
</feature>
<keyword evidence="1" id="KW-0472">Membrane</keyword>
<dbReference type="GO" id="GO:0047746">
    <property type="term" value="F:chlorophyllase activity"/>
    <property type="evidence" value="ECO:0007669"/>
    <property type="project" value="TreeGrafter"/>
</dbReference>
<feature type="transmembrane region" description="Helical" evidence="1">
    <location>
        <begin position="21"/>
        <end position="43"/>
    </location>
</feature>
<proteinExistence type="predicted"/>